<sequence>MKKVSDIIFVQNKCSIKFVSLYESEFDIVFPYLLDPSHHSLKQLELDITFNFLIKLIKTHLQMMPFHHSI</sequence>
<dbReference type="InParanoid" id="A0A1X7T9D7"/>
<name>A0A1X7T9D7_AMPQE</name>
<organism evidence="1">
    <name type="scientific">Amphimedon queenslandica</name>
    <name type="common">Sponge</name>
    <dbReference type="NCBI Taxonomy" id="400682"/>
    <lineage>
        <taxon>Eukaryota</taxon>
        <taxon>Metazoa</taxon>
        <taxon>Porifera</taxon>
        <taxon>Demospongiae</taxon>
        <taxon>Heteroscleromorpha</taxon>
        <taxon>Haplosclerida</taxon>
        <taxon>Niphatidae</taxon>
        <taxon>Amphimedon</taxon>
    </lineage>
</organism>
<proteinExistence type="predicted"/>
<reference evidence="1" key="1">
    <citation type="submission" date="2017-05" db="UniProtKB">
        <authorList>
            <consortium name="EnsemblMetazoa"/>
        </authorList>
    </citation>
    <scope>IDENTIFICATION</scope>
</reference>
<dbReference type="EnsemblMetazoa" id="Aqu2.1.11131_001">
    <property type="protein sequence ID" value="Aqu2.1.11131_001"/>
    <property type="gene ID" value="Aqu2.1.11131"/>
</dbReference>
<protein>
    <submittedName>
        <fullName evidence="1">Uncharacterized protein</fullName>
    </submittedName>
</protein>
<evidence type="ECO:0000313" key="1">
    <source>
        <dbReference type="EnsemblMetazoa" id="Aqu2.1.11131_001"/>
    </source>
</evidence>
<dbReference type="AlphaFoldDB" id="A0A1X7T9D7"/>
<accession>A0A1X7T9D7</accession>